<comment type="caution">
    <text evidence="1">The sequence shown here is derived from an EMBL/GenBank/DDBJ whole genome shotgun (WGS) entry which is preliminary data.</text>
</comment>
<dbReference type="AlphaFoldDB" id="A0AAV2IAL6"/>
<protein>
    <recommendedName>
        <fullName evidence="3">DNA helicase</fullName>
    </recommendedName>
</protein>
<proteinExistence type="predicted"/>
<gene>
    <name evidence="1" type="ORF">GSLYS_00015181001</name>
</gene>
<organism evidence="1 2">
    <name type="scientific">Lymnaea stagnalis</name>
    <name type="common">Great pond snail</name>
    <name type="synonym">Helix stagnalis</name>
    <dbReference type="NCBI Taxonomy" id="6523"/>
    <lineage>
        <taxon>Eukaryota</taxon>
        <taxon>Metazoa</taxon>
        <taxon>Spiralia</taxon>
        <taxon>Lophotrochozoa</taxon>
        <taxon>Mollusca</taxon>
        <taxon>Gastropoda</taxon>
        <taxon>Heterobranchia</taxon>
        <taxon>Euthyneura</taxon>
        <taxon>Panpulmonata</taxon>
        <taxon>Hygrophila</taxon>
        <taxon>Lymnaeoidea</taxon>
        <taxon>Lymnaeidae</taxon>
        <taxon>Lymnaea</taxon>
    </lineage>
</organism>
<accession>A0AAV2IAL6</accession>
<evidence type="ECO:0000313" key="2">
    <source>
        <dbReference type="Proteomes" id="UP001497497"/>
    </source>
</evidence>
<dbReference type="Proteomes" id="UP001497497">
    <property type="component" value="Unassembled WGS sequence"/>
</dbReference>
<name>A0AAV2IAL6_LYMST</name>
<dbReference type="EMBL" id="CAXITT010000440">
    <property type="protein sequence ID" value="CAL1541575.1"/>
    <property type="molecule type" value="Genomic_DNA"/>
</dbReference>
<reference evidence="1 2" key="1">
    <citation type="submission" date="2024-04" db="EMBL/GenBank/DDBJ databases">
        <authorList>
            <consortium name="Genoscope - CEA"/>
            <person name="William W."/>
        </authorList>
    </citation>
    <scope>NUCLEOTIDE SEQUENCE [LARGE SCALE GENOMIC DNA]</scope>
</reference>
<keyword evidence="2" id="KW-1185">Reference proteome</keyword>
<evidence type="ECO:0000313" key="1">
    <source>
        <dbReference type="EMBL" id="CAL1541575.1"/>
    </source>
</evidence>
<evidence type="ECO:0008006" key="3">
    <source>
        <dbReference type="Google" id="ProtNLM"/>
    </source>
</evidence>
<sequence length="100" mass="11461">MYIFQNSLPKLVPEQRLDCDIILQTKAHLICFKYFIIYLKNVNVETLSRFAATLLDGGQIAHSALKLLLIFQITEAPTCNINKNYVMNNAPKSYQLIILD</sequence>